<dbReference type="PANTHER" id="PTHR24148">
    <property type="entry name" value="ANKYRIN REPEAT DOMAIN-CONTAINING PROTEIN 39 HOMOLOG-RELATED"/>
    <property type="match status" value="1"/>
</dbReference>
<keyword evidence="3" id="KW-1185">Reference proteome</keyword>
<evidence type="ECO:0000313" key="2">
    <source>
        <dbReference type="EMBL" id="TVY58559.1"/>
    </source>
</evidence>
<accession>A0A7D8YUZ6</accession>
<feature type="domain" description="Heterokaryon incompatibility" evidence="1">
    <location>
        <begin position="62"/>
        <end position="166"/>
    </location>
</feature>
<dbReference type="InterPro" id="IPR052895">
    <property type="entry name" value="HetReg/Transcr_Mod"/>
</dbReference>
<proteinExistence type="predicted"/>
<name>A0A7D8YUZ6_9HELO</name>
<dbReference type="AlphaFoldDB" id="A0A7D8YUZ6"/>
<dbReference type="InterPro" id="IPR010730">
    <property type="entry name" value="HET"/>
</dbReference>
<dbReference type="Proteomes" id="UP000481288">
    <property type="component" value="Unassembled WGS sequence"/>
</dbReference>
<organism evidence="2 3">
    <name type="scientific">Lachnellula cervina</name>
    <dbReference type="NCBI Taxonomy" id="1316786"/>
    <lineage>
        <taxon>Eukaryota</taxon>
        <taxon>Fungi</taxon>
        <taxon>Dikarya</taxon>
        <taxon>Ascomycota</taxon>
        <taxon>Pezizomycotina</taxon>
        <taxon>Leotiomycetes</taxon>
        <taxon>Helotiales</taxon>
        <taxon>Lachnaceae</taxon>
        <taxon>Lachnellula</taxon>
    </lineage>
</organism>
<dbReference type="Pfam" id="PF06985">
    <property type="entry name" value="HET"/>
    <property type="match status" value="1"/>
</dbReference>
<sequence>MEPSDNAIISRSQKPWGFPYRYQPINSDAEIRILELHPPDPHDPEALHDKLITAKLKDKPSYEAISYVLGEPIFSETLNLQTSHLAITPSLATALPHFRYLDQKRHLWADAVCMNQEDGDEKGHQVALMGDVYRTAEHVLAWLGKEDDDTESAMILLRSLADESLKYGVLPDRPHEAITRVFNGSLTLQPSAA</sequence>
<protein>
    <submittedName>
        <fullName evidence="2">Heterokaryon incompatibility protein 6,OR allele</fullName>
    </submittedName>
</protein>
<dbReference type="PANTHER" id="PTHR24148:SF64">
    <property type="entry name" value="HETEROKARYON INCOMPATIBILITY DOMAIN-CONTAINING PROTEIN"/>
    <property type="match status" value="1"/>
</dbReference>
<dbReference type="EMBL" id="QGMG01000035">
    <property type="protein sequence ID" value="TVY58559.1"/>
    <property type="molecule type" value="Genomic_DNA"/>
</dbReference>
<comment type="caution">
    <text evidence="2">The sequence shown here is derived from an EMBL/GenBank/DDBJ whole genome shotgun (WGS) entry which is preliminary data.</text>
</comment>
<gene>
    <name evidence="2" type="primary">het-6_13</name>
    <name evidence="2" type="ORF">LCER1_G003300</name>
</gene>
<evidence type="ECO:0000313" key="3">
    <source>
        <dbReference type="Proteomes" id="UP000481288"/>
    </source>
</evidence>
<reference evidence="2 3" key="1">
    <citation type="submission" date="2018-05" db="EMBL/GenBank/DDBJ databases">
        <title>Whole genome sequencing for identification of molecular markers to develop diagnostic detection tools for the regulated plant pathogen Lachnellula willkommii.</title>
        <authorList>
            <person name="Giroux E."/>
            <person name="Bilodeau G."/>
        </authorList>
    </citation>
    <scope>NUCLEOTIDE SEQUENCE [LARGE SCALE GENOMIC DNA]</scope>
    <source>
        <strain evidence="2 3">CBS 625.97</strain>
    </source>
</reference>
<dbReference type="OrthoDB" id="2157530at2759"/>
<evidence type="ECO:0000259" key="1">
    <source>
        <dbReference type="Pfam" id="PF06985"/>
    </source>
</evidence>